<evidence type="ECO:0000256" key="1">
    <source>
        <dbReference type="ARBA" id="ARBA00023002"/>
    </source>
</evidence>
<dbReference type="Pfam" id="PF01232">
    <property type="entry name" value="Mannitol_dh"/>
    <property type="match status" value="1"/>
</dbReference>
<comment type="caution">
    <text evidence="4">The sequence shown here is derived from an EMBL/GenBank/DDBJ whole genome shotgun (WGS) entry which is preliminary data.</text>
</comment>
<dbReference type="InterPro" id="IPR013328">
    <property type="entry name" value="6PGD_dom2"/>
</dbReference>
<evidence type="ECO:0000313" key="4">
    <source>
        <dbReference type="EMBL" id="MDC7718956.1"/>
    </source>
</evidence>
<dbReference type="InterPro" id="IPR000669">
    <property type="entry name" value="Mannitol_DH"/>
</dbReference>
<dbReference type="Gene3D" id="1.10.1040.10">
    <property type="entry name" value="N-(1-d-carboxylethyl)-l-norvaline Dehydrogenase, domain 2"/>
    <property type="match status" value="1"/>
</dbReference>
<dbReference type="Gene3D" id="3.40.50.720">
    <property type="entry name" value="NAD(P)-binding Rossmann-like Domain"/>
    <property type="match status" value="1"/>
</dbReference>
<feature type="domain" description="Mannitol dehydrogenase C-terminal" evidence="3">
    <location>
        <begin position="266"/>
        <end position="451"/>
    </location>
</feature>
<name>A0ABT5J365_9NEIS</name>
<dbReference type="PANTHER" id="PTHR43362">
    <property type="entry name" value="MANNITOL DEHYDROGENASE DSF1-RELATED"/>
    <property type="match status" value="1"/>
</dbReference>
<evidence type="ECO:0000259" key="3">
    <source>
        <dbReference type="Pfam" id="PF08125"/>
    </source>
</evidence>
<proteinExistence type="predicted"/>
<evidence type="ECO:0000313" key="5">
    <source>
        <dbReference type="Proteomes" id="UP001219956"/>
    </source>
</evidence>
<dbReference type="NCBIfam" id="NF043014">
    <property type="entry name" value="DArabDhDalD"/>
    <property type="match status" value="1"/>
</dbReference>
<keyword evidence="1" id="KW-0560">Oxidoreductase</keyword>
<dbReference type="RefSeq" id="WP_272753160.1">
    <property type="nucleotide sequence ID" value="NZ_JAQQLF010000028.1"/>
</dbReference>
<dbReference type="InterPro" id="IPR036291">
    <property type="entry name" value="NAD(P)-bd_dom_sf"/>
</dbReference>
<dbReference type="Pfam" id="PF08125">
    <property type="entry name" value="Mannitol_dh_C"/>
    <property type="match status" value="1"/>
</dbReference>
<dbReference type="EMBL" id="JAQQLF010000028">
    <property type="protein sequence ID" value="MDC7718956.1"/>
    <property type="molecule type" value="Genomic_DNA"/>
</dbReference>
<gene>
    <name evidence="4" type="ORF">PQU95_17275</name>
</gene>
<reference evidence="4 5" key="1">
    <citation type="submission" date="2023-01" db="EMBL/GenBank/DDBJ databases">
        <title>Novel species of the genus Vogesella isolated from rivers.</title>
        <authorList>
            <person name="Lu H."/>
        </authorList>
    </citation>
    <scope>NUCLEOTIDE SEQUENCE [LARGE SCALE GENOMIC DNA]</scope>
    <source>
        <strain evidence="4 5">DC21W</strain>
    </source>
</reference>
<evidence type="ECO:0000259" key="2">
    <source>
        <dbReference type="Pfam" id="PF01232"/>
    </source>
</evidence>
<organism evidence="4 5">
    <name type="scientific">Vogesella aquatica</name>
    <dbReference type="NCBI Taxonomy" id="2984206"/>
    <lineage>
        <taxon>Bacteria</taxon>
        <taxon>Pseudomonadati</taxon>
        <taxon>Pseudomonadota</taxon>
        <taxon>Betaproteobacteria</taxon>
        <taxon>Neisseriales</taxon>
        <taxon>Chromobacteriaceae</taxon>
        <taxon>Vogesella</taxon>
    </lineage>
</organism>
<dbReference type="InterPro" id="IPR013131">
    <property type="entry name" value="Mannitol_DH_N"/>
</dbReference>
<dbReference type="InterPro" id="IPR013118">
    <property type="entry name" value="Mannitol_DH_C"/>
</dbReference>
<dbReference type="PANTHER" id="PTHR43362:SF7">
    <property type="entry name" value="D-MANNONATE OXIDOREDUCTASE"/>
    <property type="match status" value="1"/>
</dbReference>
<dbReference type="InterPro" id="IPR050988">
    <property type="entry name" value="Mannitol_DH/Oxidoreductase"/>
</dbReference>
<dbReference type="PRINTS" id="PR00084">
    <property type="entry name" value="MTLDHDRGNASE"/>
</dbReference>
<dbReference type="InterPro" id="IPR050025">
    <property type="entry name" value="DalD"/>
</dbReference>
<protein>
    <submittedName>
        <fullName evidence="4">Mannitol dehydrogenase family protein</fullName>
    </submittedName>
</protein>
<dbReference type="SUPFAM" id="SSF48179">
    <property type="entry name" value="6-phosphogluconate dehydrogenase C-terminal domain-like"/>
    <property type="match status" value="1"/>
</dbReference>
<sequence>MSTASSIPCWLHIGAGSFHRAHQAWYLDQLDKHGQARWALTLANIRADMTPLLAQLAAQQGRYTLETISPAGEHRYETVTAISDIVPWQPDLQPLIAKGADAGTRVISFTVTEGGYYLDQSQQLDTANPDLAADLDGGLNTIYGAVAAILRARQAAGNAPVTLLNCDNLRHNGERFRQGLQQFLTLRGEHTLLAWADRHTSSPNTMVDRITPRPTPEVSARVLQATGQHDPCALMAEPFIQWVVEDHFIAGRPALEAVGVETVDSVLPYEEAKIRILNASHSCIAWAGTLRGLLYIHDSTAVPSIRQMAHDYVTHDVIPCLSPSPLDLAAYRDTVLDRFSNPYILDSNQRVAADGFSKIPGFIAPTLQQAVARGADPVHTAVLPALFLRFLQRWQAGALPYAYQDGIMDPAACQQMLAADNVVAAYAANTMLWGELAGTSVLNSLLNRALARVDSWLATQDAAN</sequence>
<feature type="domain" description="Mannitol dehydrogenase N-terminal" evidence="2">
    <location>
        <begin position="11"/>
        <end position="256"/>
    </location>
</feature>
<keyword evidence="5" id="KW-1185">Reference proteome</keyword>
<accession>A0ABT5J365</accession>
<dbReference type="Proteomes" id="UP001219956">
    <property type="component" value="Unassembled WGS sequence"/>
</dbReference>
<dbReference type="InterPro" id="IPR008927">
    <property type="entry name" value="6-PGluconate_DH-like_C_sf"/>
</dbReference>
<dbReference type="SUPFAM" id="SSF51735">
    <property type="entry name" value="NAD(P)-binding Rossmann-fold domains"/>
    <property type="match status" value="1"/>
</dbReference>